<name>A0A7I9VRJ2_9BACT</name>
<gene>
    <name evidence="1" type="ORF">AMYX_34300</name>
</gene>
<keyword evidence="2" id="KW-1185">Reference proteome</keyword>
<reference evidence="2" key="1">
    <citation type="journal article" date="2020" name="Appl. Environ. Microbiol.">
        <title>Diazotrophic Anaeromyxobacter Isolates from Soils.</title>
        <authorList>
            <person name="Masuda Y."/>
            <person name="Yamanaka H."/>
            <person name="Xu Z.X."/>
            <person name="Shiratori Y."/>
            <person name="Aono T."/>
            <person name="Amachi S."/>
            <person name="Senoo K."/>
            <person name="Itoh H."/>
        </authorList>
    </citation>
    <scope>NUCLEOTIDE SEQUENCE [LARGE SCALE GENOMIC DNA]</scope>
    <source>
        <strain evidence="2">R267</strain>
    </source>
</reference>
<evidence type="ECO:0000313" key="1">
    <source>
        <dbReference type="EMBL" id="GEJ58689.1"/>
    </source>
</evidence>
<accession>A0A7I9VRJ2</accession>
<protein>
    <recommendedName>
        <fullName evidence="3">Lipoprotein</fullName>
    </recommendedName>
</protein>
<dbReference type="AlphaFoldDB" id="A0A7I9VRJ2"/>
<comment type="caution">
    <text evidence="1">The sequence shown here is derived from an EMBL/GenBank/DDBJ whole genome shotgun (WGS) entry which is preliminary data.</text>
</comment>
<evidence type="ECO:0008006" key="3">
    <source>
        <dbReference type="Google" id="ProtNLM"/>
    </source>
</evidence>
<proteinExistence type="predicted"/>
<sequence length="85" mass="9078">MRTDVRVGGAGIHGLARSLLVAAAFLFVGCAHFKDAEAVCEDSRGLRCLTAPECSFDRARGCEVCQCRPLSERGGPLMPPPFTPQ</sequence>
<dbReference type="EMBL" id="BJTG01000008">
    <property type="protein sequence ID" value="GEJ58689.1"/>
    <property type="molecule type" value="Genomic_DNA"/>
</dbReference>
<organism evidence="1 2">
    <name type="scientific">Anaeromyxobacter diazotrophicus</name>
    <dbReference type="NCBI Taxonomy" id="2590199"/>
    <lineage>
        <taxon>Bacteria</taxon>
        <taxon>Pseudomonadati</taxon>
        <taxon>Myxococcota</taxon>
        <taxon>Myxococcia</taxon>
        <taxon>Myxococcales</taxon>
        <taxon>Cystobacterineae</taxon>
        <taxon>Anaeromyxobacteraceae</taxon>
        <taxon>Anaeromyxobacter</taxon>
    </lineage>
</organism>
<dbReference type="Proteomes" id="UP000503640">
    <property type="component" value="Unassembled WGS sequence"/>
</dbReference>
<evidence type="ECO:0000313" key="2">
    <source>
        <dbReference type="Proteomes" id="UP000503640"/>
    </source>
</evidence>
<dbReference type="PROSITE" id="PS51257">
    <property type="entry name" value="PROKAR_LIPOPROTEIN"/>
    <property type="match status" value="1"/>
</dbReference>